<evidence type="ECO:0000313" key="2">
    <source>
        <dbReference type="EMBL" id="KKB53515.1"/>
    </source>
</evidence>
<sequence length="227" mass="27138">MTTHMKSLNFKLLLLLTLLFPFYTNAQDSIPAPTLYDRHIERYTSLWENLIPRYSKIQFAGSMGMFSFGIGWDYYRHHWETDLLFGFVPKTTRNLKAESSKKRHTMATFTIKQNYIPWRVPLHKNIDFEPLTTGLYINTLLDRDFWVQSPDKYPKGYYFFSTRIRTHIFLGERVTFKFNNPGRWHKSVTLFYELSSCDLYILNKFGNKYLKPKDYLSLSFGLKFQIL</sequence>
<dbReference type="Proteomes" id="UP000033047">
    <property type="component" value="Unassembled WGS sequence"/>
</dbReference>
<accession>A0A0F5J7S7</accession>
<organism evidence="2 3">
    <name type="scientific">Parabacteroides goldsteinii DSM 19448 = WAL 12034</name>
    <dbReference type="NCBI Taxonomy" id="927665"/>
    <lineage>
        <taxon>Bacteria</taxon>
        <taxon>Pseudomonadati</taxon>
        <taxon>Bacteroidota</taxon>
        <taxon>Bacteroidia</taxon>
        <taxon>Bacteroidales</taxon>
        <taxon>Tannerellaceae</taxon>
        <taxon>Parabacteroides</taxon>
    </lineage>
</organism>
<proteinExistence type="predicted"/>
<dbReference type="STRING" id="927665.HMPREF1535_03056"/>
<evidence type="ECO:0000256" key="1">
    <source>
        <dbReference type="SAM" id="SignalP"/>
    </source>
</evidence>
<dbReference type="PATRIC" id="fig|927665.4.peg.3142"/>
<dbReference type="AlphaFoldDB" id="A0A0F5J7S7"/>
<feature type="signal peptide" evidence="1">
    <location>
        <begin position="1"/>
        <end position="26"/>
    </location>
</feature>
<dbReference type="HOGENOM" id="CLU_093748_0_0_10"/>
<dbReference type="EMBL" id="AQHV01000014">
    <property type="protein sequence ID" value="KKB53515.1"/>
    <property type="molecule type" value="Genomic_DNA"/>
</dbReference>
<comment type="caution">
    <text evidence="2">The sequence shown here is derived from an EMBL/GenBank/DDBJ whole genome shotgun (WGS) entry which is preliminary data.</text>
</comment>
<protein>
    <recommendedName>
        <fullName evidence="4">Outer membrane protein beta-barrel domain-containing protein</fullName>
    </recommendedName>
</protein>
<keyword evidence="1" id="KW-0732">Signal</keyword>
<feature type="chain" id="PRO_5002489749" description="Outer membrane protein beta-barrel domain-containing protein" evidence="1">
    <location>
        <begin position="27"/>
        <end position="227"/>
    </location>
</feature>
<name>A0A0F5J7S7_9BACT</name>
<gene>
    <name evidence="2" type="ORF">HMPREF1535_03056</name>
</gene>
<evidence type="ECO:0000313" key="3">
    <source>
        <dbReference type="Proteomes" id="UP000033047"/>
    </source>
</evidence>
<reference evidence="2 3" key="1">
    <citation type="submission" date="2013-04" db="EMBL/GenBank/DDBJ databases">
        <title>The Genome Sequence of Parabacteroides goldsteinii DSM 19448.</title>
        <authorList>
            <consortium name="The Broad Institute Genomics Platform"/>
            <person name="Earl A."/>
            <person name="Ward D."/>
            <person name="Feldgarden M."/>
            <person name="Gevers D."/>
            <person name="Martens E."/>
            <person name="Sakamoto M."/>
            <person name="Benno Y."/>
            <person name="Song Y."/>
            <person name="Liu C."/>
            <person name="Lee J."/>
            <person name="Bolanos M."/>
            <person name="Vaisanen M.L."/>
            <person name="Finegold S.M."/>
            <person name="Walker B."/>
            <person name="Young S."/>
            <person name="Zeng Q."/>
            <person name="Gargeya S."/>
            <person name="Fitzgerald M."/>
            <person name="Haas B."/>
            <person name="Abouelleil A."/>
            <person name="Allen A.W."/>
            <person name="Alvarado L."/>
            <person name="Arachchi H.M."/>
            <person name="Berlin A.M."/>
            <person name="Chapman S.B."/>
            <person name="Gainer-Dewar J."/>
            <person name="Goldberg J."/>
            <person name="Griggs A."/>
            <person name="Gujja S."/>
            <person name="Hansen M."/>
            <person name="Howarth C."/>
            <person name="Imamovic A."/>
            <person name="Ireland A."/>
            <person name="Larimer J."/>
            <person name="McCowan C."/>
            <person name="Murphy C."/>
            <person name="Pearson M."/>
            <person name="Poon T.W."/>
            <person name="Priest M."/>
            <person name="Roberts A."/>
            <person name="Saif S."/>
            <person name="Shea T."/>
            <person name="Sisk P."/>
            <person name="Sykes S."/>
            <person name="Wortman J."/>
            <person name="Nusbaum C."/>
            <person name="Birren B."/>
        </authorList>
    </citation>
    <scope>NUCLEOTIDE SEQUENCE [LARGE SCALE GENOMIC DNA]</scope>
    <source>
        <strain evidence="2 3">DSM 19448</strain>
    </source>
</reference>
<evidence type="ECO:0008006" key="4">
    <source>
        <dbReference type="Google" id="ProtNLM"/>
    </source>
</evidence>